<dbReference type="SUPFAM" id="SSF46966">
    <property type="entry name" value="Spectrin repeat"/>
    <property type="match status" value="1"/>
</dbReference>
<comment type="caution">
    <text evidence="3">The sequence shown here is derived from an EMBL/GenBank/DDBJ whole genome shotgun (WGS) entry which is preliminary data.</text>
</comment>
<proteinExistence type="predicted"/>
<sequence>MTETIITAVVTAFCTGGLTWLFTLRYTRKQAEADAMKSVQEVYQKLIEDLKSDRQDLKKRFDELDNKYKEVLHKCNEMEKAIRQNSRVMDTMKPFLCGVKGCLQRKSITFDYNN</sequence>
<feature type="coiled-coil region" evidence="1">
    <location>
        <begin position="40"/>
        <end position="81"/>
    </location>
</feature>
<evidence type="ECO:0000256" key="1">
    <source>
        <dbReference type="SAM" id="Coils"/>
    </source>
</evidence>
<gene>
    <name evidence="3" type="ORF">F2Y39_11065</name>
</gene>
<dbReference type="Proteomes" id="UP000427825">
    <property type="component" value="Unassembled WGS sequence"/>
</dbReference>
<evidence type="ECO:0000313" key="4">
    <source>
        <dbReference type="Proteomes" id="UP000427825"/>
    </source>
</evidence>
<name>A0A6H9QDY4_9BACE</name>
<dbReference type="EMBL" id="VVYJ01000005">
    <property type="protein sequence ID" value="KAA5477293.1"/>
    <property type="molecule type" value="Genomic_DNA"/>
</dbReference>
<keyword evidence="2" id="KW-0472">Membrane</keyword>
<accession>A0A6H9QDY4</accession>
<keyword evidence="2" id="KW-1133">Transmembrane helix</keyword>
<organism evidence="3 4">
    <name type="scientific">Bacteroides caccae</name>
    <dbReference type="NCBI Taxonomy" id="47678"/>
    <lineage>
        <taxon>Bacteria</taxon>
        <taxon>Pseudomonadati</taxon>
        <taxon>Bacteroidota</taxon>
        <taxon>Bacteroidia</taxon>
        <taxon>Bacteroidales</taxon>
        <taxon>Bacteroidaceae</taxon>
        <taxon>Bacteroides</taxon>
    </lineage>
</organism>
<reference evidence="3 4" key="1">
    <citation type="journal article" date="2019" name="Nat. Med.">
        <title>A library of human gut bacterial isolates paired with longitudinal multiomics data enables mechanistic microbiome research.</title>
        <authorList>
            <person name="Poyet M."/>
            <person name="Groussin M."/>
            <person name="Gibbons S.M."/>
            <person name="Avila-Pacheco J."/>
            <person name="Jiang X."/>
            <person name="Kearney S.M."/>
            <person name="Perrotta A.R."/>
            <person name="Berdy B."/>
            <person name="Zhao S."/>
            <person name="Lieberman T.D."/>
            <person name="Swanson P.K."/>
            <person name="Smith M."/>
            <person name="Roesemann S."/>
            <person name="Alexander J.E."/>
            <person name="Rich S.A."/>
            <person name="Livny J."/>
            <person name="Vlamakis H."/>
            <person name="Clish C."/>
            <person name="Bullock K."/>
            <person name="Deik A."/>
            <person name="Scott J."/>
            <person name="Pierce K.A."/>
            <person name="Xavier R.J."/>
            <person name="Alm E.J."/>
        </authorList>
    </citation>
    <scope>NUCLEOTIDE SEQUENCE [LARGE SCALE GENOMIC DNA]</scope>
    <source>
        <strain evidence="3 4">BIOML-A25</strain>
    </source>
</reference>
<evidence type="ECO:0000256" key="2">
    <source>
        <dbReference type="SAM" id="Phobius"/>
    </source>
</evidence>
<evidence type="ECO:0000313" key="3">
    <source>
        <dbReference type="EMBL" id="KAA5477293.1"/>
    </source>
</evidence>
<protein>
    <submittedName>
        <fullName evidence="3">Uncharacterized protein</fullName>
    </submittedName>
</protein>
<dbReference type="RefSeq" id="WP_032533268.1">
    <property type="nucleotide sequence ID" value="NZ_JANUOI010000001.1"/>
</dbReference>
<feature type="transmembrane region" description="Helical" evidence="2">
    <location>
        <begin position="6"/>
        <end position="27"/>
    </location>
</feature>
<dbReference type="AlphaFoldDB" id="A0A6H9QDY4"/>
<keyword evidence="1" id="KW-0175">Coiled coil</keyword>
<keyword evidence="2" id="KW-0812">Transmembrane</keyword>